<keyword evidence="2" id="KW-0812">Transmembrane</keyword>
<evidence type="ECO:0000256" key="2">
    <source>
        <dbReference type="SAM" id="Phobius"/>
    </source>
</evidence>
<feature type="compositionally biased region" description="Basic and acidic residues" evidence="1">
    <location>
        <begin position="884"/>
        <end position="894"/>
    </location>
</feature>
<feature type="compositionally biased region" description="Low complexity" evidence="1">
    <location>
        <begin position="745"/>
        <end position="756"/>
    </location>
</feature>
<feature type="region of interest" description="Disordered" evidence="1">
    <location>
        <begin position="671"/>
        <end position="696"/>
    </location>
</feature>
<evidence type="ECO:0000313" key="3">
    <source>
        <dbReference type="EMBL" id="KAG5471400.1"/>
    </source>
</evidence>
<keyword evidence="2" id="KW-1133">Transmembrane helix</keyword>
<dbReference type="RefSeq" id="XP_067176374.1">
    <property type="nucleotide sequence ID" value="XM_067319095.1"/>
</dbReference>
<keyword evidence="2" id="KW-0472">Membrane</keyword>
<feature type="region of interest" description="Disordered" evidence="1">
    <location>
        <begin position="313"/>
        <end position="336"/>
    </location>
</feature>
<feature type="transmembrane region" description="Helical" evidence="2">
    <location>
        <begin position="1136"/>
        <end position="1156"/>
    </location>
</feature>
<dbReference type="EMBL" id="JAFEUZ010000031">
    <property type="protein sequence ID" value="KAG5471400.1"/>
    <property type="molecule type" value="Genomic_DNA"/>
</dbReference>
<feature type="region of interest" description="Disordered" evidence="1">
    <location>
        <begin position="28"/>
        <end position="74"/>
    </location>
</feature>
<comment type="caution">
    <text evidence="3">The sequence shown here is derived from an EMBL/GenBank/DDBJ whole genome shotgun (WGS) entry which is preliminary data.</text>
</comment>
<keyword evidence="4" id="KW-1185">Reference proteome</keyword>
<dbReference type="Proteomes" id="UP000673552">
    <property type="component" value="Unassembled WGS sequence"/>
</dbReference>
<dbReference type="AlphaFoldDB" id="A0A836H6P2"/>
<feature type="transmembrane region" description="Helical" evidence="2">
    <location>
        <begin position="168"/>
        <end position="190"/>
    </location>
</feature>
<evidence type="ECO:0000256" key="1">
    <source>
        <dbReference type="SAM" id="MobiDB-lite"/>
    </source>
</evidence>
<accession>A0A836H6P2</accession>
<reference evidence="4" key="1">
    <citation type="journal article" date="2021" name="Microbiol. Resour. Announc.">
        <title>LGAAP: Leishmaniinae Genome Assembly and Annotation Pipeline.</title>
        <authorList>
            <person name="Almutairi H."/>
            <person name="Urbaniak M.D."/>
            <person name="Bates M.D."/>
            <person name="Jariyapan N."/>
            <person name="Kwakye-Nuako G."/>
            <person name="Thomaz-Soccol V."/>
            <person name="Al-Salem W.S."/>
            <person name="Dillon R.J."/>
            <person name="Bates P.A."/>
            <person name="Gatherer D."/>
        </authorList>
    </citation>
    <scope>NUCLEOTIDE SEQUENCE [LARGE SCALE GENOMIC DNA]</scope>
</reference>
<reference evidence="4" key="2">
    <citation type="journal article" date="2021" name="Sci. Data">
        <title>Chromosome-scale genome sequencing, assembly and annotation of six genomes from subfamily Leishmaniinae.</title>
        <authorList>
            <person name="Almutairi H."/>
            <person name="Urbaniak M.D."/>
            <person name="Bates M.D."/>
            <person name="Jariyapan N."/>
            <person name="Kwakye-Nuako G."/>
            <person name="Thomaz Soccol V."/>
            <person name="Al-Salem W.S."/>
            <person name="Dillon R.J."/>
            <person name="Bates P.A."/>
            <person name="Gatherer D."/>
        </authorList>
    </citation>
    <scope>NUCLEOTIDE SEQUENCE [LARGE SCALE GENOMIC DNA]</scope>
</reference>
<feature type="region of interest" description="Disordered" evidence="1">
    <location>
        <begin position="744"/>
        <end position="826"/>
    </location>
</feature>
<feature type="compositionally biased region" description="Low complexity" evidence="1">
    <location>
        <begin position="788"/>
        <end position="804"/>
    </location>
</feature>
<feature type="region of interest" description="Disordered" evidence="1">
    <location>
        <begin position="1016"/>
        <end position="1052"/>
    </location>
</feature>
<dbReference type="GeneID" id="92511607"/>
<organism evidence="3 4">
    <name type="scientific">Leishmania martiniquensis</name>
    <dbReference type="NCBI Taxonomy" id="1580590"/>
    <lineage>
        <taxon>Eukaryota</taxon>
        <taxon>Discoba</taxon>
        <taxon>Euglenozoa</taxon>
        <taxon>Kinetoplastea</taxon>
        <taxon>Metakinetoplastina</taxon>
        <taxon>Trypanosomatida</taxon>
        <taxon>Trypanosomatidae</taxon>
        <taxon>Leishmaniinae</taxon>
        <taxon>Leishmania</taxon>
    </lineage>
</organism>
<protein>
    <submittedName>
        <fullName evidence="3">Uncharacterized protein</fullName>
    </submittedName>
</protein>
<feature type="transmembrane region" description="Helical" evidence="2">
    <location>
        <begin position="1081"/>
        <end position="1107"/>
    </location>
</feature>
<dbReference type="OrthoDB" id="267310at2759"/>
<proteinExistence type="predicted"/>
<feature type="compositionally biased region" description="Basic and acidic residues" evidence="1">
    <location>
        <begin position="36"/>
        <end position="47"/>
    </location>
</feature>
<feature type="transmembrane region" description="Helical" evidence="2">
    <location>
        <begin position="574"/>
        <end position="597"/>
    </location>
</feature>
<name>A0A836H6P2_9TRYP</name>
<sequence length="1162" mass="122031">MSVLPSTIIAEDTTSPVRHAPLLVSVDSGAAQPQPHPHECDRHDPHPHYTAPPPQPALPEHGGARDGALPSAQEAATPTLPVVALTEPSSPQTLPRVEQSYQQLPVTYAPWGMMPPPMPQTAGGTRVHQPYPTPGALPSITSAAGAAQGTPVISLGLQVPLSPAKRVLTLYAPLLLALTMAMGLLLLSFFTPICTAHLNFTRGVTDIQGRAAYTECIQGSLGKHLSTYALFSPCTVFKQHACDIITDDQVSGWMQSVTNGMQAPLPDLLFHSGIDQAHVRSCSYIHLPTVTTRLAPQPRGVVAPRAIRRRALGDGDGLAQPAPPLYRRRGPSDVGSRLRDVTASLPTIHSRAPPALGVSGPSDGLGHNDPRHVFPAARAPPGSHASHVRIVLNSSAPQCAEAVFTLRCDGDAHTAPMLNLTAIHNVDVSAYLLDVDRANTSKVMSAVDLITSANPKDVVHGYKPGMTTCAEYLEECRADKDGYYVVIAPASPLYSCGQGSIRPPGDGHWKGHPPAVAGVVVCDLTFYELTANTTGALRFTARAQFVMNMVLYPAGARFTGSTTRVPVSLTLSSILLMFTNAFVLLATVLTAVALGMMPRQRAKLRQLSAALEADASLAMGILYRAQSAAAVAMPWTAAPTAAVLGTPGASGAGTGHTADTADGTFVVSSISPPTGPPQPHIQVPQQPSAVHTSPSARPAVASPMLLVPPYYESGAMVVPPPMPSVVGSALSPYSEGYYLQPELGPSSAAAPQNSAADGVATDVGTPNAGLSTAAPPPEMEAQHEGICRSTARGGASGTASSDTSPLAQEESAASGSGGTQEAPASSNTTLLLDWHSRQRGGTEGVVHSDADGDSDSAQELASLHEAGSSLFTRPSRGGGGEADNGERAMHEGIRQRSASSPPGSSGVGDLAVPMLVPGEPDASLTIGYHSVLLTGDGHAADAIPPPVLVLMQHWQPLTTVSAATDWMFMRSRHVVSQDMLEESVVSTSNAEEREAPSRWWRLRGLRDRVLRRSRASTAGASVPSNWPDSDSEDELSSDNGMPGVGYGPTESSPGARTIQLFLRRARKSYTRLRRQQVTASAALLFYAKAAVIAALLFGIVATGLQLWNVAARNRERLQLRGGDELTDDYVLDASHLALMSLSLAILLIAVLLTFSVERKRVW</sequence>
<feature type="compositionally biased region" description="Polar residues" evidence="1">
    <location>
        <begin position="1016"/>
        <end position="1027"/>
    </location>
</feature>
<gene>
    <name evidence="3" type="ORF">LSCM1_01484</name>
</gene>
<evidence type="ECO:0000313" key="4">
    <source>
        <dbReference type="Proteomes" id="UP000673552"/>
    </source>
</evidence>
<feature type="region of interest" description="Disordered" evidence="1">
    <location>
        <begin position="866"/>
        <end position="907"/>
    </location>
</feature>
<dbReference type="KEGG" id="lmat:92511607"/>